<reference evidence="2" key="1">
    <citation type="submission" date="2023-11" db="EMBL/GenBank/DDBJ databases">
        <authorList>
            <person name="De Vega J J."/>
            <person name="De Vega J J."/>
        </authorList>
    </citation>
    <scope>NUCLEOTIDE SEQUENCE</scope>
</reference>
<name>A0AAD2HBF6_9AGAR</name>
<accession>A0AAD2HBF6</accession>
<evidence type="ECO:0000313" key="3">
    <source>
        <dbReference type="Proteomes" id="UP001295794"/>
    </source>
</evidence>
<dbReference type="EMBL" id="CAVNYO010000180">
    <property type="protein sequence ID" value="CAK5271981.1"/>
    <property type="molecule type" value="Genomic_DNA"/>
</dbReference>
<feature type="non-terminal residue" evidence="2">
    <location>
        <position position="175"/>
    </location>
</feature>
<dbReference type="Proteomes" id="UP001295794">
    <property type="component" value="Unassembled WGS sequence"/>
</dbReference>
<keyword evidence="1" id="KW-0812">Transmembrane</keyword>
<keyword evidence="3" id="KW-1185">Reference proteome</keyword>
<evidence type="ECO:0000256" key="1">
    <source>
        <dbReference type="SAM" id="Phobius"/>
    </source>
</evidence>
<protein>
    <submittedName>
        <fullName evidence="2">Uncharacterized protein</fullName>
    </submittedName>
</protein>
<sequence>MTSVTPCAYCVGNSQSCRSFSLLSQAPGAVQIHDITCFDNPWSCLGTRPAPSAPIFFAVQASVLSVCWNFSKRPASTRACRPLRYRLALAVTFSPTLLISVRAFVDWFWPVTFAFRKLIRCLFACRRARTSVSEFSHCATRSFVSMSHNLATQPRAGPNNEGISLGIHSLMCSGR</sequence>
<feature type="transmembrane region" description="Helical" evidence="1">
    <location>
        <begin position="83"/>
        <end position="101"/>
    </location>
</feature>
<keyword evidence="1" id="KW-1133">Transmembrane helix</keyword>
<organism evidence="2 3">
    <name type="scientific">Mycena citricolor</name>
    <dbReference type="NCBI Taxonomy" id="2018698"/>
    <lineage>
        <taxon>Eukaryota</taxon>
        <taxon>Fungi</taxon>
        <taxon>Dikarya</taxon>
        <taxon>Basidiomycota</taxon>
        <taxon>Agaricomycotina</taxon>
        <taxon>Agaricomycetes</taxon>
        <taxon>Agaricomycetidae</taxon>
        <taxon>Agaricales</taxon>
        <taxon>Marasmiineae</taxon>
        <taxon>Mycenaceae</taxon>
        <taxon>Mycena</taxon>
    </lineage>
</organism>
<keyword evidence="1" id="KW-0472">Membrane</keyword>
<gene>
    <name evidence="2" type="ORF">MYCIT1_LOCUS17443</name>
</gene>
<evidence type="ECO:0000313" key="2">
    <source>
        <dbReference type="EMBL" id="CAK5271981.1"/>
    </source>
</evidence>
<proteinExistence type="predicted"/>
<dbReference type="AlphaFoldDB" id="A0AAD2HBF6"/>
<comment type="caution">
    <text evidence="2">The sequence shown here is derived from an EMBL/GenBank/DDBJ whole genome shotgun (WGS) entry which is preliminary data.</text>
</comment>